<comment type="caution">
    <text evidence="2">The sequence shown here is derived from an EMBL/GenBank/DDBJ whole genome shotgun (WGS) entry which is preliminary data.</text>
</comment>
<gene>
    <name evidence="2" type="ORF">VNO77_22062</name>
</gene>
<dbReference type="InterPro" id="IPR053772">
    <property type="entry name" value="At1g61320/At1g61330-like"/>
</dbReference>
<dbReference type="Pfam" id="PF00646">
    <property type="entry name" value="F-box"/>
    <property type="match status" value="1"/>
</dbReference>
<dbReference type="Gene3D" id="1.20.1280.50">
    <property type="match status" value="1"/>
</dbReference>
<dbReference type="Pfam" id="PF23622">
    <property type="entry name" value="LRR_At1g61320_AtMIF1"/>
    <property type="match status" value="1"/>
</dbReference>
<organism evidence="2 3">
    <name type="scientific">Canavalia gladiata</name>
    <name type="common">Sword bean</name>
    <name type="synonym">Dolichos gladiatus</name>
    <dbReference type="NCBI Taxonomy" id="3824"/>
    <lineage>
        <taxon>Eukaryota</taxon>
        <taxon>Viridiplantae</taxon>
        <taxon>Streptophyta</taxon>
        <taxon>Embryophyta</taxon>
        <taxon>Tracheophyta</taxon>
        <taxon>Spermatophyta</taxon>
        <taxon>Magnoliopsida</taxon>
        <taxon>eudicotyledons</taxon>
        <taxon>Gunneridae</taxon>
        <taxon>Pentapetalae</taxon>
        <taxon>rosids</taxon>
        <taxon>fabids</taxon>
        <taxon>Fabales</taxon>
        <taxon>Fabaceae</taxon>
        <taxon>Papilionoideae</taxon>
        <taxon>50 kb inversion clade</taxon>
        <taxon>NPAAA clade</taxon>
        <taxon>indigoferoid/millettioid clade</taxon>
        <taxon>Phaseoleae</taxon>
        <taxon>Canavalia</taxon>
    </lineage>
</organism>
<name>A0AAN9L731_CANGL</name>
<dbReference type="InterPro" id="IPR001810">
    <property type="entry name" value="F-box_dom"/>
</dbReference>
<accession>A0AAN9L731</accession>
<dbReference type="InterPro" id="IPR055357">
    <property type="entry name" value="LRR_At1g61320_AtMIF1"/>
</dbReference>
<dbReference type="InterPro" id="IPR032675">
    <property type="entry name" value="LRR_dom_sf"/>
</dbReference>
<sequence length="474" mass="55190">MSQYQTVRESKRGRRASIQPLKPLANLPHDLLENVFSFLPIREAIEASMVSTRFKKSWHLNRKFNFGKDFSLRFSREDLIAVVDGLFNSHRGEHIQTFQLQIDPLGAEEFLDKWLEICIQKGIEELDLYFFQSGYSLSADFVDNLKALRTLKLVHCDFQLPPVMNSMRFLSTLVLWQLNLTEDKLDTLIRYCKLLATLDLFRCSGIRHASICASSHRFFKLLKITCCSDLRGIMVEAPSLRSIFYYGHIPTIKFGSRVALHEAFFNFEPSGYRTYLQAPLLEQLTSDICNVTLLSTSALLPEGLTARHRGSDFREADYCFLNLREFQLFMEGGLFCNPYDIIMFIKHCPKLEKLFIDLNDYNLECGAYWELHQKPRLEKLHHYFNKLRVVKLNGFKFLRSELELVKILLQRAISLELLVLVTPKNGRTKLRSQDAPKYNLLFLTWKASPATKIVLYEHFNDKSCITPSHPKSWF</sequence>
<evidence type="ECO:0000259" key="1">
    <source>
        <dbReference type="PROSITE" id="PS50181"/>
    </source>
</evidence>
<dbReference type="PANTHER" id="PTHR34145:SF54">
    <property type="entry name" value="FBD-ASSOCIATED F-BOX PLANT PROTEIN"/>
    <property type="match status" value="1"/>
</dbReference>
<dbReference type="SUPFAM" id="SSF81383">
    <property type="entry name" value="F-box domain"/>
    <property type="match status" value="1"/>
</dbReference>
<dbReference type="PROSITE" id="PS50181">
    <property type="entry name" value="FBOX"/>
    <property type="match status" value="1"/>
</dbReference>
<evidence type="ECO:0000313" key="3">
    <source>
        <dbReference type="Proteomes" id="UP001367508"/>
    </source>
</evidence>
<protein>
    <recommendedName>
        <fullName evidence="1">F-box domain-containing protein</fullName>
    </recommendedName>
</protein>
<keyword evidence="3" id="KW-1185">Reference proteome</keyword>
<dbReference type="Proteomes" id="UP001367508">
    <property type="component" value="Unassembled WGS sequence"/>
</dbReference>
<dbReference type="InterPro" id="IPR036047">
    <property type="entry name" value="F-box-like_dom_sf"/>
</dbReference>
<reference evidence="2 3" key="1">
    <citation type="submission" date="2024-01" db="EMBL/GenBank/DDBJ databases">
        <title>The genomes of 5 underutilized Papilionoideae crops provide insights into root nodulation and disease resistanc.</title>
        <authorList>
            <person name="Jiang F."/>
        </authorList>
    </citation>
    <scope>NUCLEOTIDE SEQUENCE [LARGE SCALE GENOMIC DNA]</scope>
    <source>
        <strain evidence="2">LVBAO_FW01</strain>
        <tissue evidence="2">Leaves</tissue>
    </source>
</reference>
<dbReference type="AlphaFoldDB" id="A0AAN9L731"/>
<evidence type="ECO:0000313" key="2">
    <source>
        <dbReference type="EMBL" id="KAK7327968.1"/>
    </source>
</evidence>
<dbReference type="EMBL" id="JAYMYQ010000005">
    <property type="protein sequence ID" value="KAK7327968.1"/>
    <property type="molecule type" value="Genomic_DNA"/>
</dbReference>
<dbReference type="Gene3D" id="3.80.10.10">
    <property type="entry name" value="Ribonuclease Inhibitor"/>
    <property type="match status" value="1"/>
</dbReference>
<dbReference type="PANTHER" id="PTHR34145">
    <property type="entry name" value="OS02G0105600 PROTEIN"/>
    <property type="match status" value="1"/>
</dbReference>
<feature type="domain" description="F-box" evidence="1">
    <location>
        <begin position="21"/>
        <end position="55"/>
    </location>
</feature>
<proteinExistence type="predicted"/>
<dbReference type="SUPFAM" id="SSF52047">
    <property type="entry name" value="RNI-like"/>
    <property type="match status" value="1"/>
</dbReference>